<name>A0A9J5XED2_SOLCO</name>
<feature type="region of interest" description="Disordered" evidence="1">
    <location>
        <begin position="368"/>
        <end position="416"/>
    </location>
</feature>
<feature type="compositionally biased region" description="Polar residues" evidence="1">
    <location>
        <begin position="144"/>
        <end position="155"/>
    </location>
</feature>
<sequence length="416" mass="47145">MDGGISGRENSGENRTQLAKIYEKFGSGNHSPLLDIRLSEIASNLDGRNAINNQSVQPTESMMNLNKGTYRNAQTLKGMIHSQLHLQDTTSNRDTTKQGKSTEKLGHDRSKGMNKDNKLKVRKCKQVSNQVHNDKKGQNDQTKDINQQGGTNRLQHGNDRANMDYRNNFPRICNNFLGMILISKGIGILLVRITTPCLRAMLNSQQHVQIQNNAKQDIIPEPAPFTIVQSFAAELWMSIDGQLMRIQAWTPYFKPEEETIIVPIWVALLEIPWYCYNKVLLTTILIPIGNVLYLDSPSSQKTRGSMAKFMVGWMKGVRRNQLTYRKGFPEDEFDEETQSIKDEKEDGEGEEESAHLIKTFGSTFQSDFKNEIQTAADQQNLSPRGRKQVRQHNKQPSMSISANTSRPNTRSKSKGF</sequence>
<evidence type="ECO:0000256" key="1">
    <source>
        <dbReference type="SAM" id="MobiDB-lite"/>
    </source>
</evidence>
<feature type="compositionally biased region" description="Basic and acidic residues" evidence="1">
    <location>
        <begin position="94"/>
        <end position="119"/>
    </location>
</feature>
<feature type="region of interest" description="Disordered" evidence="1">
    <location>
        <begin position="327"/>
        <end position="356"/>
    </location>
</feature>
<proteinExistence type="predicted"/>
<feature type="compositionally biased region" description="Basic and acidic residues" evidence="1">
    <location>
        <begin position="132"/>
        <end position="143"/>
    </location>
</feature>
<dbReference type="AlphaFoldDB" id="A0A9J5XED2"/>
<protein>
    <recommendedName>
        <fullName evidence="4">DUF4283 domain-containing protein</fullName>
    </recommendedName>
</protein>
<accession>A0A9J5XED2</accession>
<keyword evidence="3" id="KW-1185">Reference proteome</keyword>
<dbReference type="PANTHER" id="PTHR31286:SF177">
    <property type="entry name" value="ENDONUCLEASE_EXONUCLEASE_PHOSPHATASE"/>
    <property type="match status" value="1"/>
</dbReference>
<gene>
    <name evidence="2" type="ORF">H5410_045682</name>
</gene>
<comment type="caution">
    <text evidence="2">The sequence shown here is derived from an EMBL/GenBank/DDBJ whole genome shotgun (WGS) entry which is preliminary data.</text>
</comment>
<dbReference type="OrthoDB" id="1002340at2759"/>
<feature type="compositionally biased region" description="Polar residues" evidence="1">
    <location>
        <begin position="368"/>
        <end position="382"/>
    </location>
</feature>
<organism evidence="2 3">
    <name type="scientific">Solanum commersonii</name>
    <name type="common">Commerson's wild potato</name>
    <name type="synonym">Commerson's nightshade</name>
    <dbReference type="NCBI Taxonomy" id="4109"/>
    <lineage>
        <taxon>Eukaryota</taxon>
        <taxon>Viridiplantae</taxon>
        <taxon>Streptophyta</taxon>
        <taxon>Embryophyta</taxon>
        <taxon>Tracheophyta</taxon>
        <taxon>Spermatophyta</taxon>
        <taxon>Magnoliopsida</taxon>
        <taxon>eudicotyledons</taxon>
        <taxon>Gunneridae</taxon>
        <taxon>Pentapetalae</taxon>
        <taxon>asterids</taxon>
        <taxon>lamiids</taxon>
        <taxon>Solanales</taxon>
        <taxon>Solanaceae</taxon>
        <taxon>Solanoideae</taxon>
        <taxon>Solaneae</taxon>
        <taxon>Solanum</taxon>
    </lineage>
</organism>
<reference evidence="2 3" key="1">
    <citation type="submission" date="2020-09" db="EMBL/GenBank/DDBJ databases">
        <title>De no assembly of potato wild relative species, Solanum commersonii.</title>
        <authorList>
            <person name="Cho K."/>
        </authorList>
    </citation>
    <scope>NUCLEOTIDE SEQUENCE [LARGE SCALE GENOMIC DNA]</scope>
    <source>
        <strain evidence="2">LZ3.2</strain>
        <tissue evidence="2">Leaf</tissue>
    </source>
</reference>
<evidence type="ECO:0000313" key="3">
    <source>
        <dbReference type="Proteomes" id="UP000824120"/>
    </source>
</evidence>
<feature type="region of interest" description="Disordered" evidence="1">
    <location>
        <begin position="85"/>
        <end position="162"/>
    </location>
</feature>
<feature type="compositionally biased region" description="Polar residues" evidence="1">
    <location>
        <begin position="394"/>
        <end position="408"/>
    </location>
</feature>
<dbReference type="PANTHER" id="PTHR31286">
    <property type="entry name" value="GLYCINE-RICH CELL WALL STRUCTURAL PROTEIN 1.8-LIKE"/>
    <property type="match status" value="1"/>
</dbReference>
<feature type="compositionally biased region" description="Basic residues" evidence="1">
    <location>
        <begin position="384"/>
        <end position="393"/>
    </location>
</feature>
<evidence type="ECO:0008006" key="4">
    <source>
        <dbReference type="Google" id="ProtNLM"/>
    </source>
</evidence>
<dbReference type="EMBL" id="JACXVP010000009">
    <property type="protein sequence ID" value="KAG5585248.1"/>
    <property type="molecule type" value="Genomic_DNA"/>
</dbReference>
<evidence type="ECO:0000313" key="2">
    <source>
        <dbReference type="EMBL" id="KAG5585248.1"/>
    </source>
</evidence>
<dbReference type="Proteomes" id="UP000824120">
    <property type="component" value="Chromosome 9"/>
</dbReference>
<dbReference type="InterPro" id="IPR040256">
    <property type="entry name" value="At4g02000-like"/>
</dbReference>